<keyword evidence="4 13" id="KW-0479">Metal-binding</keyword>
<dbReference type="Proteomes" id="UP000278807">
    <property type="component" value="Unassembled WGS sequence"/>
</dbReference>
<dbReference type="InterPro" id="IPR043145">
    <property type="entry name" value="Znf_ZZ_sf"/>
</dbReference>
<evidence type="ECO:0000256" key="9">
    <source>
        <dbReference type="ARBA" id="ARBA00023159"/>
    </source>
</evidence>
<dbReference type="SUPFAM" id="SSF57850">
    <property type="entry name" value="RING/U-box"/>
    <property type="match status" value="1"/>
</dbReference>
<dbReference type="GO" id="GO:0000123">
    <property type="term" value="C:histone acetyltransferase complex"/>
    <property type="evidence" value="ECO:0007669"/>
    <property type="project" value="TreeGrafter"/>
</dbReference>
<evidence type="ECO:0000259" key="18">
    <source>
        <dbReference type="PROSITE" id="PS51727"/>
    </source>
</evidence>
<dbReference type="Gene3D" id="1.20.1020.10">
    <property type="entry name" value="TAZ domain"/>
    <property type="match status" value="1"/>
</dbReference>
<dbReference type="OrthoDB" id="899at2759"/>
<dbReference type="InterPro" id="IPR013178">
    <property type="entry name" value="Histone_AcTrfase_Rtt109/CBP"/>
</dbReference>
<evidence type="ECO:0000256" key="14">
    <source>
        <dbReference type="PROSITE-ProRule" id="PRU00228"/>
    </source>
</evidence>
<dbReference type="GO" id="GO:0005634">
    <property type="term" value="C:nucleus"/>
    <property type="evidence" value="ECO:0007669"/>
    <property type="project" value="UniProtKB-SubCell"/>
</dbReference>
<evidence type="ECO:0000256" key="13">
    <source>
        <dbReference type="PROSITE-ProRule" id="PRU00203"/>
    </source>
</evidence>
<evidence type="ECO:0000256" key="3">
    <source>
        <dbReference type="ARBA" id="ARBA00022679"/>
    </source>
</evidence>
<dbReference type="GO" id="GO:0031490">
    <property type="term" value="F:chromatin DNA binding"/>
    <property type="evidence" value="ECO:0007669"/>
    <property type="project" value="TreeGrafter"/>
</dbReference>
<dbReference type="PROSITE" id="PS51727">
    <property type="entry name" value="CBP_P300_HAT"/>
    <property type="match status" value="1"/>
</dbReference>
<dbReference type="InterPro" id="IPR000197">
    <property type="entry name" value="Znf_TAZ"/>
</dbReference>
<evidence type="ECO:0000259" key="17">
    <source>
        <dbReference type="PROSITE" id="PS50135"/>
    </source>
</evidence>
<dbReference type="PROSITE" id="PS01357">
    <property type="entry name" value="ZF_ZZ_1"/>
    <property type="match status" value="1"/>
</dbReference>
<dbReference type="SMART" id="SM00551">
    <property type="entry name" value="ZnF_TAZ"/>
    <property type="match status" value="1"/>
</dbReference>
<dbReference type="EC" id="2.3.1.48" evidence="2"/>
<organism evidence="19 20">
    <name type="scientific">Rodentolepis nana</name>
    <name type="common">Dwarf tapeworm</name>
    <name type="synonym">Hymenolepis nana</name>
    <dbReference type="NCBI Taxonomy" id="102285"/>
    <lineage>
        <taxon>Eukaryota</taxon>
        <taxon>Metazoa</taxon>
        <taxon>Spiralia</taxon>
        <taxon>Lophotrochozoa</taxon>
        <taxon>Platyhelminthes</taxon>
        <taxon>Cestoda</taxon>
        <taxon>Eucestoda</taxon>
        <taxon>Cyclophyllidea</taxon>
        <taxon>Hymenolepididae</taxon>
        <taxon>Rodentolepis</taxon>
    </lineage>
</organism>
<dbReference type="GO" id="GO:0003713">
    <property type="term" value="F:transcription coactivator activity"/>
    <property type="evidence" value="ECO:0007669"/>
    <property type="project" value="TreeGrafter"/>
</dbReference>
<keyword evidence="20" id="KW-1185">Reference proteome</keyword>
<dbReference type="PANTHER" id="PTHR13808">
    <property type="entry name" value="CBP/P300-RELATED"/>
    <property type="match status" value="1"/>
</dbReference>
<keyword evidence="11" id="KW-0539">Nucleus</keyword>
<dbReference type="SMART" id="SM00291">
    <property type="entry name" value="ZnF_ZZ"/>
    <property type="match status" value="1"/>
</dbReference>
<dbReference type="GO" id="GO:0045944">
    <property type="term" value="P:positive regulation of transcription by RNA polymerase II"/>
    <property type="evidence" value="ECO:0007669"/>
    <property type="project" value="TreeGrafter"/>
</dbReference>
<reference evidence="19 20" key="1">
    <citation type="submission" date="2018-11" db="EMBL/GenBank/DDBJ databases">
        <authorList>
            <consortium name="Pathogen Informatics"/>
        </authorList>
    </citation>
    <scope>NUCLEOTIDE SEQUENCE [LARGE SCALE GENOMIC DNA]</scope>
</reference>
<keyword evidence="8" id="KW-0805">Transcription regulation</keyword>
<evidence type="ECO:0000256" key="15">
    <source>
        <dbReference type="SAM" id="MobiDB-lite"/>
    </source>
</evidence>
<accession>A0A3P7VKH2</accession>
<feature type="zinc finger region" description="TAZ-type" evidence="13">
    <location>
        <begin position="194"/>
        <end position="278"/>
    </location>
</feature>
<keyword evidence="10" id="KW-0804">Transcription</keyword>
<dbReference type="GO" id="GO:0005667">
    <property type="term" value="C:transcription regulator complex"/>
    <property type="evidence" value="ECO:0007669"/>
    <property type="project" value="TreeGrafter"/>
</dbReference>
<evidence type="ECO:0000256" key="5">
    <source>
        <dbReference type="ARBA" id="ARBA00022771"/>
    </source>
</evidence>
<evidence type="ECO:0000256" key="11">
    <source>
        <dbReference type="ARBA" id="ARBA00023242"/>
    </source>
</evidence>
<dbReference type="PROSITE" id="PS50134">
    <property type="entry name" value="ZF_TAZ"/>
    <property type="match status" value="1"/>
</dbReference>
<dbReference type="Pfam" id="PF00569">
    <property type="entry name" value="ZZ"/>
    <property type="match status" value="1"/>
</dbReference>
<feature type="region of interest" description="Disordered" evidence="15">
    <location>
        <begin position="283"/>
        <end position="302"/>
    </location>
</feature>
<keyword evidence="5 14" id="KW-0863">Zinc-finger</keyword>
<gene>
    <name evidence="19" type="ORF">HNAJ_LOCUS5945</name>
</gene>
<dbReference type="EMBL" id="UZAE01005721">
    <property type="protein sequence ID" value="VDO01805.1"/>
    <property type="molecule type" value="Genomic_DNA"/>
</dbReference>
<dbReference type="AlphaFoldDB" id="A0A3P7VKH2"/>
<proteinExistence type="predicted"/>
<keyword evidence="7" id="KW-0156">Chromatin regulator</keyword>
<dbReference type="InterPro" id="IPR035898">
    <property type="entry name" value="TAZ_dom_sf"/>
</dbReference>
<evidence type="ECO:0000256" key="6">
    <source>
        <dbReference type="ARBA" id="ARBA00022833"/>
    </source>
</evidence>
<feature type="domain" description="CBP/p300-type HAT" evidence="18">
    <location>
        <begin position="1"/>
        <end position="148"/>
    </location>
</feature>
<dbReference type="InterPro" id="IPR031162">
    <property type="entry name" value="CBP_P300_HAT"/>
</dbReference>
<evidence type="ECO:0000256" key="4">
    <source>
        <dbReference type="ARBA" id="ARBA00022723"/>
    </source>
</evidence>
<evidence type="ECO:0000256" key="12">
    <source>
        <dbReference type="ARBA" id="ARBA00048017"/>
    </source>
</evidence>
<protein>
    <recommendedName>
        <fullName evidence="2">histone acetyltransferase</fullName>
        <ecNumber evidence="2">2.3.1.48</ecNumber>
    </recommendedName>
</protein>
<feature type="domain" description="TAZ-type" evidence="16">
    <location>
        <begin position="194"/>
        <end position="278"/>
    </location>
</feature>
<evidence type="ECO:0000313" key="20">
    <source>
        <dbReference type="Proteomes" id="UP000278807"/>
    </source>
</evidence>
<dbReference type="GO" id="GO:0004402">
    <property type="term" value="F:histone acetyltransferase activity"/>
    <property type="evidence" value="ECO:0007669"/>
    <property type="project" value="InterPro"/>
</dbReference>
<dbReference type="SUPFAM" id="SSF57933">
    <property type="entry name" value="TAZ domain"/>
    <property type="match status" value="1"/>
</dbReference>
<keyword evidence="3" id="KW-0808">Transferase</keyword>
<evidence type="ECO:0000256" key="7">
    <source>
        <dbReference type="ARBA" id="ARBA00022853"/>
    </source>
</evidence>
<dbReference type="GO" id="GO:0008270">
    <property type="term" value="F:zinc ion binding"/>
    <property type="evidence" value="ECO:0007669"/>
    <property type="project" value="UniProtKB-KW"/>
</dbReference>
<evidence type="ECO:0000256" key="2">
    <source>
        <dbReference type="ARBA" id="ARBA00013184"/>
    </source>
</evidence>
<dbReference type="InterPro" id="IPR000433">
    <property type="entry name" value="Znf_ZZ"/>
</dbReference>
<dbReference type="PROSITE" id="PS50135">
    <property type="entry name" value="ZF_ZZ_2"/>
    <property type="match status" value="1"/>
</dbReference>
<evidence type="ECO:0000259" key="16">
    <source>
        <dbReference type="PROSITE" id="PS50134"/>
    </source>
</evidence>
<feature type="domain" description="ZZ-type" evidence="17">
    <location>
        <begin position="150"/>
        <end position="198"/>
    </location>
</feature>
<sequence>MRSDARYITDIPYFQGDLWPNVIEFCLQYISSNFKRAFNKVRQITQNSMSLGDILMNPNLGFTFDEAARKLLYDTLKDYRKDFHVVRLNSPCNPVRIVDPDQLIWGQCLQNREKFVMEVNRNKLDFAILREAKFLTTSMLFELHKENNDMKLYFCHVCQSIISRRWKCNICRDFYLCPDCHQAGEHPHFMLEYQPMSAIPVYALPTFLEDFCHASQCQRPSCERKNCRLTKMAYNHYIACPQHTTDYCSMCYQINCCITSHSTHCYLANCPIPFCKNPNPRITPPSSGQSSQPQSQFTRPTTSATAPHSICEVWQQQQNKIQLNQHLEI</sequence>
<evidence type="ECO:0000256" key="1">
    <source>
        <dbReference type="ARBA" id="ARBA00004123"/>
    </source>
</evidence>
<evidence type="ECO:0000256" key="10">
    <source>
        <dbReference type="ARBA" id="ARBA00023163"/>
    </source>
</evidence>
<comment type="catalytic activity">
    <reaction evidence="12">
        <text>L-lysyl-[protein] + acetyl-CoA = N(6)-acetyl-L-lysyl-[protein] + CoA + H(+)</text>
        <dbReference type="Rhea" id="RHEA:45948"/>
        <dbReference type="Rhea" id="RHEA-COMP:9752"/>
        <dbReference type="Rhea" id="RHEA-COMP:10731"/>
        <dbReference type="ChEBI" id="CHEBI:15378"/>
        <dbReference type="ChEBI" id="CHEBI:29969"/>
        <dbReference type="ChEBI" id="CHEBI:57287"/>
        <dbReference type="ChEBI" id="CHEBI:57288"/>
        <dbReference type="ChEBI" id="CHEBI:61930"/>
        <dbReference type="EC" id="2.3.1.48"/>
    </reaction>
</comment>
<evidence type="ECO:0000313" key="19">
    <source>
        <dbReference type="EMBL" id="VDO01805.1"/>
    </source>
</evidence>
<name>A0A3P7VKH2_RODNA</name>
<evidence type="ECO:0000256" key="8">
    <source>
        <dbReference type="ARBA" id="ARBA00023015"/>
    </source>
</evidence>
<dbReference type="Gene3D" id="3.30.60.90">
    <property type="match status" value="1"/>
</dbReference>
<feature type="compositionally biased region" description="Low complexity" evidence="15">
    <location>
        <begin position="284"/>
        <end position="296"/>
    </location>
</feature>
<comment type="subcellular location">
    <subcellularLocation>
        <location evidence="1">Nucleus</location>
    </subcellularLocation>
</comment>
<dbReference type="PANTHER" id="PTHR13808:SF1">
    <property type="entry name" value="HISTONE ACETYLTRANSFERASE"/>
    <property type="match status" value="1"/>
</dbReference>
<keyword evidence="6 13" id="KW-0862">Zinc</keyword>
<keyword evidence="9" id="KW-0010">Activator</keyword>